<keyword evidence="3" id="KW-1185">Reference proteome</keyword>
<evidence type="ECO:0000313" key="3">
    <source>
        <dbReference type="Proteomes" id="UP001345963"/>
    </source>
</evidence>
<keyword evidence="1" id="KW-0472">Membrane</keyword>
<evidence type="ECO:0000256" key="1">
    <source>
        <dbReference type="SAM" id="Phobius"/>
    </source>
</evidence>
<keyword evidence="1" id="KW-1133">Transmembrane helix</keyword>
<keyword evidence="1" id="KW-0812">Transmembrane</keyword>
<proteinExistence type="predicted"/>
<name>A0ABU7A1A7_9TELE</name>
<feature type="transmembrane region" description="Helical" evidence="1">
    <location>
        <begin position="20"/>
        <end position="43"/>
    </location>
</feature>
<sequence>METWNPQDAAFFLQKQFSIFIYISLKCAMSEIILTSFSVYFIFFAEHLFPCFLWYFHEIFGAKLQVFEVGRPPYHHSNLLLLPTARVLSGPLQNVGNMLVKLKDYFKPKYARG</sequence>
<organism evidence="2 3">
    <name type="scientific">Ataeniobius toweri</name>
    <dbReference type="NCBI Taxonomy" id="208326"/>
    <lineage>
        <taxon>Eukaryota</taxon>
        <taxon>Metazoa</taxon>
        <taxon>Chordata</taxon>
        <taxon>Craniata</taxon>
        <taxon>Vertebrata</taxon>
        <taxon>Euteleostomi</taxon>
        <taxon>Actinopterygii</taxon>
        <taxon>Neopterygii</taxon>
        <taxon>Teleostei</taxon>
        <taxon>Neoteleostei</taxon>
        <taxon>Acanthomorphata</taxon>
        <taxon>Ovalentaria</taxon>
        <taxon>Atherinomorphae</taxon>
        <taxon>Cyprinodontiformes</taxon>
        <taxon>Goodeidae</taxon>
        <taxon>Ataeniobius</taxon>
    </lineage>
</organism>
<gene>
    <name evidence="2" type="ORF">ATANTOWER_011487</name>
</gene>
<reference evidence="2 3" key="1">
    <citation type="submission" date="2021-07" db="EMBL/GenBank/DDBJ databases">
        <authorList>
            <person name="Palmer J.M."/>
        </authorList>
    </citation>
    <scope>NUCLEOTIDE SEQUENCE [LARGE SCALE GENOMIC DNA]</scope>
    <source>
        <strain evidence="2 3">AT_MEX2019</strain>
        <tissue evidence="2">Muscle</tissue>
    </source>
</reference>
<evidence type="ECO:0000313" key="2">
    <source>
        <dbReference type="EMBL" id="MED6231861.1"/>
    </source>
</evidence>
<dbReference type="EMBL" id="JAHUTI010000250">
    <property type="protein sequence ID" value="MED6231861.1"/>
    <property type="molecule type" value="Genomic_DNA"/>
</dbReference>
<dbReference type="Proteomes" id="UP001345963">
    <property type="component" value="Unassembled WGS sequence"/>
</dbReference>
<comment type="caution">
    <text evidence="2">The sequence shown here is derived from an EMBL/GenBank/DDBJ whole genome shotgun (WGS) entry which is preliminary data.</text>
</comment>
<protein>
    <submittedName>
        <fullName evidence="2">Uncharacterized protein</fullName>
    </submittedName>
</protein>
<accession>A0ABU7A1A7</accession>